<keyword evidence="3" id="KW-1185">Reference proteome</keyword>
<dbReference type="EMBL" id="JBFSHR010000028">
    <property type="protein sequence ID" value="MEX6429889.1"/>
    <property type="molecule type" value="Genomic_DNA"/>
</dbReference>
<keyword evidence="1" id="KW-1133">Transmembrane helix</keyword>
<dbReference type="Proteomes" id="UP001560267">
    <property type="component" value="Unassembled WGS sequence"/>
</dbReference>
<feature type="transmembrane region" description="Helical" evidence="1">
    <location>
        <begin position="79"/>
        <end position="97"/>
    </location>
</feature>
<evidence type="ECO:0000313" key="3">
    <source>
        <dbReference type="Proteomes" id="UP001560267"/>
    </source>
</evidence>
<gene>
    <name evidence="2" type="ORF">AB6A68_08565</name>
</gene>
<accession>A0ABV3Y2V0</accession>
<organism evidence="2 3">
    <name type="scientific">Ferrimicrobium acidiphilum</name>
    <dbReference type="NCBI Taxonomy" id="121039"/>
    <lineage>
        <taxon>Bacteria</taxon>
        <taxon>Bacillati</taxon>
        <taxon>Actinomycetota</taxon>
        <taxon>Acidimicrobiia</taxon>
        <taxon>Acidimicrobiales</taxon>
        <taxon>Acidimicrobiaceae</taxon>
        <taxon>Ferrimicrobium</taxon>
    </lineage>
</organism>
<evidence type="ECO:0000256" key="1">
    <source>
        <dbReference type="SAM" id="Phobius"/>
    </source>
</evidence>
<feature type="transmembrane region" description="Helical" evidence="1">
    <location>
        <begin position="37"/>
        <end position="59"/>
    </location>
</feature>
<reference evidence="2 3" key="1">
    <citation type="submission" date="2024-07" db="EMBL/GenBank/DDBJ databases">
        <title>Draft Genome Sequence of Ferrimicrobium acidiphilum Strain YE2023, Isolated from a Pulp of Bioleach Reactor.</title>
        <authorList>
            <person name="Elkina Y.A."/>
            <person name="Bulaeva A.G."/>
            <person name="Beletsky A.V."/>
            <person name="Mardanov A.V."/>
        </authorList>
    </citation>
    <scope>NUCLEOTIDE SEQUENCE [LARGE SCALE GENOMIC DNA]</scope>
    <source>
        <strain evidence="2 3">YE2023</strain>
    </source>
</reference>
<name>A0ABV3Y2V0_9ACTN</name>
<keyword evidence="1" id="KW-0812">Transmembrane</keyword>
<protein>
    <recommendedName>
        <fullName evidence="4">Holin-X, holin superfamily III</fullName>
    </recommendedName>
</protein>
<sequence length="116" mass="12920">MADRQNQTEAPRDIASRATEWVDEVTRFLQNKAVSPLFWVARAIIFGLVGLVLVIVGAVLAVDALVKLLDAYLFADRVWITYFVLGGLALLVSIVAWRKMGQYRFSGVQTPTRPTP</sequence>
<evidence type="ECO:0008006" key="4">
    <source>
        <dbReference type="Google" id="ProtNLM"/>
    </source>
</evidence>
<proteinExistence type="predicted"/>
<evidence type="ECO:0000313" key="2">
    <source>
        <dbReference type="EMBL" id="MEX6429889.1"/>
    </source>
</evidence>
<dbReference type="RefSeq" id="WP_298384087.1">
    <property type="nucleotide sequence ID" value="NZ_JBFSHR010000028.1"/>
</dbReference>
<keyword evidence="1" id="KW-0472">Membrane</keyword>
<comment type="caution">
    <text evidence="2">The sequence shown here is derived from an EMBL/GenBank/DDBJ whole genome shotgun (WGS) entry which is preliminary data.</text>
</comment>